<evidence type="ECO:0008006" key="5">
    <source>
        <dbReference type="Google" id="ProtNLM"/>
    </source>
</evidence>
<evidence type="ECO:0000256" key="1">
    <source>
        <dbReference type="SAM" id="MobiDB-lite"/>
    </source>
</evidence>
<evidence type="ECO:0000313" key="4">
    <source>
        <dbReference type="Proteomes" id="UP001059597"/>
    </source>
</evidence>
<feature type="compositionally biased region" description="Gly residues" evidence="1">
    <location>
        <begin position="249"/>
        <end position="258"/>
    </location>
</feature>
<keyword evidence="2" id="KW-0812">Transmembrane</keyword>
<feature type="transmembrane region" description="Helical" evidence="2">
    <location>
        <begin position="265"/>
        <end position="283"/>
    </location>
</feature>
<feature type="compositionally biased region" description="Low complexity" evidence="1">
    <location>
        <begin position="200"/>
        <end position="212"/>
    </location>
</feature>
<name>A0ABM7ZQ23_STRNI</name>
<evidence type="ECO:0000313" key="3">
    <source>
        <dbReference type="EMBL" id="BDM68489.1"/>
    </source>
</evidence>
<accession>A0ABM7ZQ23</accession>
<organism evidence="3 4">
    <name type="scientific">Streptomyces nigrescens</name>
    <dbReference type="NCBI Taxonomy" id="1920"/>
    <lineage>
        <taxon>Bacteria</taxon>
        <taxon>Bacillati</taxon>
        <taxon>Actinomycetota</taxon>
        <taxon>Actinomycetes</taxon>
        <taxon>Kitasatosporales</taxon>
        <taxon>Streptomycetaceae</taxon>
        <taxon>Streptomyces</taxon>
    </lineage>
</organism>
<evidence type="ECO:0000256" key="2">
    <source>
        <dbReference type="SAM" id="Phobius"/>
    </source>
</evidence>
<keyword evidence="2" id="KW-1133">Transmembrane helix</keyword>
<gene>
    <name evidence="3" type="ORF">HEK616_19760</name>
</gene>
<protein>
    <recommendedName>
        <fullName evidence="5">MYXO-CTERM domain-containing protein</fullName>
    </recommendedName>
</protein>
<keyword evidence="4" id="KW-1185">Reference proteome</keyword>
<sequence length="293" mass="28342">MFIEVRAAGRGASLWGMHISHIPLYALAAGGLAVSVLLFGDGDGADAATDAAGEAVSGAASKAASGLAPDASGAVTVQPERVAPGGAFSVYDGGICAGGPAEARFDSPALPVLRLSAVAGQAGATAVLPQGVAPGTYRVTVVCGGKTATRQHHAVYGAAGAREEDGGGGKAAKTATGTLTVTDGALLATPVSDGTGAFSGGPAPDDGAQADDVLSERSGPDDSGLSEQSGPDDSALFDDSGRYLPQGGSRTGLGGAAGRDGDRTAAVLGGLALLGAAAWGAGVHRRRARRARG</sequence>
<feature type="region of interest" description="Disordered" evidence="1">
    <location>
        <begin position="192"/>
        <end position="261"/>
    </location>
</feature>
<dbReference type="Proteomes" id="UP001059597">
    <property type="component" value="Chromosome"/>
</dbReference>
<proteinExistence type="predicted"/>
<dbReference type="EMBL" id="AP026073">
    <property type="protein sequence ID" value="BDM68489.1"/>
    <property type="molecule type" value="Genomic_DNA"/>
</dbReference>
<reference evidence="3" key="1">
    <citation type="submission" date="2022-06" db="EMBL/GenBank/DDBJ databases">
        <title>Complete genome sequence of Streptomyces nigrescens HEK616.</title>
        <authorList>
            <person name="Asamizu S."/>
            <person name="Onaka H."/>
        </authorList>
    </citation>
    <scope>NUCLEOTIDE SEQUENCE</scope>
    <source>
        <strain evidence="3">HEK616</strain>
    </source>
</reference>
<keyword evidence="2" id="KW-0472">Membrane</keyword>